<feature type="transmembrane region" description="Helical" evidence="11">
    <location>
        <begin position="266"/>
        <end position="288"/>
    </location>
</feature>
<evidence type="ECO:0000256" key="6">
    <source>
        <dbReference type="ARBA" id="ARBA00023136"/>
    </source>
</evidence>
<dbReference type="CDD" id="cd12914">
    <property type="entry name" value="PDC1_DGC_like"/>
    <property type="match status" value="1"/>
</dbReference>
<keyword evidence="2" id="KW-1003">Cell membrane</keyword>
<dbReference type="SMART" id="SM00283">
    <property type="entry name" value="MA"/>
    <property type="match status" value="1"/>
</dbReference>
<reference evidence="14 15" key="1">
    <citation type="submission" date="2020-01" db="EMBL/GenBank/DDBJ databases">
        <title>Whole genome sequence of Heliobacterium gestii DSM 11169.</title>
        <authorList>
            <person name="Kyndt J.A."/>
            <person name="Meyer T.E."/>
        </authorList>
    </citation>
    <scope>NUCLEOTIDE SEQUENCE [LARGE SCALE GENOMIC DNA]</scope>
    <source>
        <strain evidence="14 15">DSM 11169</strain>
    </source>
</reference>
<evidence type="ECO:0000256" key="8">
    <source>
        <dbReference type="ARBA" id="ARBA00029447"/>
    </source>
</evidence>
<dbReference type="PANTHER" id="PTHR32089:SF112">
    <property type="entry name" value="LYSOZYME-LIKE PROTEIN-RELATED"/>
    <property type="match status" value="1"/>
</dbReference>
<evidence type="ECO:0000313" key="15">
    <source>
        <dbReference type="Proteomes" id="UP000471031"/>
    </source>
</evidence>
<comment type="caution">
    <text evidence="14">The sequence shown here is derived from an EMBL/GenBank/DDBJ whole genome shotgun (WGS) entry which is preliminary data.</text>
</comment>
<evidence type="ECO:0000256" key="10">
    <source>
        <dbReference type="SAM" id="Coils"/>
    </source>
</evidence>
<dbReference type="InterPro" id="IPR004089">
    <property type="entry name" value="MCPsignal_dom"/>
</dbReference>
<dbReference type="CDD" id="cd06225">
    <property type="entry name" value="HAMP"/>
    <property type="match status" value="1"/>
</dbReference>
<feature type="domain" description="Methyl-accepting transducer" evidence="12">
    <location>
        <begin position="349"/>
        <end position="599"/>
    </location>
</feature>
<dbReference type="GO" id="GO:0007165">
    <property type="term" value="P:signal transduction"/>
    <property type="evidence" value="ECO:0007669"/>
    <property type="project" value="UniProtKB-KW"/>
</dbReference>
<keyword evidence="7 9" id="KW-0807">Transducer</keyword>
<dbReference type="RefSeq" id="WP_161261077.1">
    <property type="nucleotide sequence ID" value="NZ_JAFBDC010000003.1"/>
</dbReference>
<evidence type="ECO:0000256" key="7">
    <source>
        <dbReference type="ARBA" id="ARBA00023224"/>
    </source>
</evidence>
<comment type="subcellular location">
    <subcellularLocation>
        <location evidence="1">Cell membrane</location>
        <topology evidence="1">Multi-pass membrane protein</topology>
    </subcellularLocation>
</comment>
<accession>A0A845LG94</accession>
<evidence type="ECO:0000256" key="9">
    <source>
        <dbReference type="PROSITE-ProRule" id="PRU00284"/>
    </source>
</evidence>
<dbReference type="InterPro" id="IPR033479">
    <property type="entry name" value="dCache_1"/>
</dbReference>
<dbReference type="AlphaFoldDB" id="A0A845LG94"/>
<evidence type="ECO:0000256" key="4">
    <source>
        <dbReference type="ARBA" id="ARBA00022692"/>
    </source>
</evidence>
<evidence type="ECO:0000259" key="13">
    <source>
        <dbReference type="PROSITE" id="PS50885"/>
    </source>
</evidence>
<proteinExistence type="inferred from homology"/>
<dbReference type="SUPFAM" id="SSF58104">
    <property type="entry name" value="Methyl-accepting chemotaxis protein (MCP) signaling domain"/>
    <property type="match status" value="1"/>
</dbReference>
<feature type="domain" description="HAMP" evidence="13">
    <location>
        <begin position="290"/>
        <end position="344"/>
    </location>
</feature>
<evidence type="ECO:0000313" key="14">
    <source>
        <dbReference type="EMBL" id="MZP42503.1"/>
    </source>
</evidence>
<dbReference type="EMBL" id="WXEX01000004">
    <property type="protein sequence ID" value="MZP42503.1"/>
    <property type="molecule type" value="Genomic_DNA"/>
</dbReference>
<dbReference type="PANTHER" id="PTHR32089">
    <property type="entry name" value="METHYL-ACCEPTING CHEMOTAXIS PROTEIN MCPB"/>
    <property type="match status" value="1"/>
</dbReference>
<dbReference type="SUPFAM" id="SSF103190">
    <property type="entry name" value="Sensory domain-like"/>
    <property type="match status" value="1"/>
</dbReference>
<dbReference type="Gene3D" id="3.30.450.20">
    <property type="entry name" value="PAS domain"/>
    <property type="match status" value="1"/>
</dbReference>
<dbReference type="GO" id="GO:0006935">
    <property type="term" value="P:chemotaxis"/>
    <property type="evidence" value="ECO:0007669"/>
    <property type="project" value="UniProtKB-KW"/>
</dbReference>
<dbReference type="SMART" id="SM00304">
    <property type="entry name" value="HAMP"/>
    <property type="match status" value="1"/>
</dbReference>
<keyword evidence="10" id="KW-0175">Coiled coil</keyword>
<evidence type="ECO:0000256" key="2">
    <source>
        <dbReference type="ARBA" id="ARBA00022475"/>
    </source>
</evidence>
<dbReference type="GO" id="GO:0005886">
    <property type="term" value="C:plasma membrane"/>
    <property type="evidence" value="ECO:0007669"/>
    <property type="project" value="UniProtKB-SubCell"/>
</dbReference>
<comment type="similarity">
    <text evidence="8">Belongs to the methyl-accepting chemotaxis (MCP) protein family.</text>
</comment>
<evidence type="ECO:0000256" key="5">
    <source>
        <dbReference type="ARBA" id="ARBA00022989"/>
    </source>
</evidence>
<organism evidence="14 15">
    <name type="scientific">Heliomicrobium gestii</name>
    <name type="common">Heliobacterium gestii</name>
    <dbReference type="NCBI Taxonomy" id="2699"/>
    <lineage>
        <taxon>Bacteria</taxon>
        <taxon>Bacillati</taxon>
        <taxon>Bacillota</taxon>
        <taxon>Clostridia</taxon>
        <taxon>Eubacteriales</taxon>
        <taxon>Heliobacteriaceae</taxon>
        <taxon>Heliomicrobium</taxon>
    </lineage>
</organism>
<keyword evidence="3" id="KW-0145">Chemotaxis</keyword>
<dbReference type="Pfam" id="PF00015">
    <property type="entry name" value="MCPsignal"/>
    <property type="match status" value="1"/>
</dbReference>
<keyword evidence="4 11" id="KW-0812">Transmembrane</keyword>
<keyword evidence="15" id="KW-1185">Reference proteome</keyword>
<evidence type="ECO:0000256" key="3">
    <source>
        <dbReference type="ARBA" id="ARBA00022500"/>
    </source>
</evidence>
<dbReference type="InterPro" id="IPR029151">
    <property type="entry name" value="Sensor-like_sf"/>
</dbReference>
<evidence type="ECO:0000256" key="1">
    <source>
        <dbReference type="ARBA" id="ARBA00004651"/>
    </source>
</evidence>
<dbReference type="PROSITE" id="PS50111">
    <property type="entry name" value="CHEMOTAXIS_TRANSDUC_2"/>
    <property type="match status" value="1"/>
</dbReference>
<dbReference type="InterPro" id="IPR003660">
    <property type="entry name" value="HAMP_dom"/>
</dbReference>
<dbReference type="Pfam" id="PF00672">
    <property type="entry name" value="HAMP"/>
    <property type="match status" value="1"/>
</dbReference>
<keyword evidence="5 11" id="KW-1133">Transmembrane helix</keyword>
<evidence type="ECO:0000256" key="11">
    <source>
        <dbReference type="SAM" id="Phobius"/>
    </source>
</evidence>
<name>A0A845LG94_HELGE</name>
<keyword evidence="6 11" id="KW-0472">Membrane</keyword>
<dbReference type="Gene3D" id="1.10.287.950">
    <property type="entry name" value="Methyl-accepting chemotaxis protein"/>
    <property type="match status" value="1"/>
</dbReference>
<dbReference type="Proteomes" id="UP000471031">
    <property type="component" value="Unassembled WGS sequence"/>
</dbReference>
<evidence type="ECO:0000259" key="12">
    <source>
        <dbReference type="PROSITE" id="PS50111"/>
    </source>
</evidence>
<dbReference type="OrthoDB" id="9762005at2"/>
<protein>
    <submittedName>
        <fullName evidence="14">HAMP domain-containing protein</fullName>
    </submittedName>
</protein>
<dbReference type="PROSITE" id="PS50885">
    <property type="entry name" value="HAMP"/>
    <property type="match status" value="1"/>
</dbReference>
<sequence>MRLTTKLMAFFVLFALLPSLLLGTGAFVKARSSIEDQIRREQNFWATDVVNSLDDRIRERINLLNALAKQPDLTGMDPARQKAVLVENSKVFSDMDALVVIDAAGMQTVRSNEAQRVNVADRDYFQGILGGKDAVIGTPVVSKSTGGAIMGLSVPIRQEGRTVGVLAGYVRLDKVVQHYLAGLKQVDPHAENKVIIAGGNGKLLYHPDPEIMTKDQVVELPAKTGDFRYHENGIEYLATINQSELSGWTILIREESQVAFAEVQRLLILIAGMAAVTVLLALSMATVLSRRIIHPLRHLGEQASRMAEGELNVAVNGKEKFELEIRDLAEAFEQMVGKLRSLIGDMLQSAEQLNRETSQLDSSCRQTAQAAEELARTNEQLAAGVSSRSSGVVEIARRIDSLAQLADSIATEGGAAEAEGKRIAELSRSVVDDVQVALDHAQELAGAMSDGTKTVRSLEEKSHSIEVISQAITGIAEQTNLLALNAAIEASRAGEQGRGFAVVAGEIRKLAEESRKSAEEIQRMLDDVRQDVQATVAVMATGMTMAGQEESHARSNLERITAMAQLLQDQLGRLEQVIDEARTQSKDADEAARAINALSQQAHAASSHSQSVTAIAQEVAASSEQVAQTAAQLSDLADASRMRAERFILE</sequence>
<feature type="coiled-coil region" evidence="10">
    <location>
        <begin position="557"/>
        <end position="591"/>
    </location>
</feature>
<dbReference type="Pfam" id="PF02743">
    <property type="entry name" value="dCache_1"/>
    <property type="match status" value="1"/>
</dbReference>
<gene>
    <name evidence="14" type="ORF">GTO89_05540</name>
</gene>